<name>B3RH30_9CAUD</name>
<reference evidence="1" key="1">
    <citation type="submission" date="2008-06" db="EMBL/GenBank/DDBJ databases">
        <title>A novel thermophilic bacteriophage bv1 isolated from a hot spring.</title>
        <authorList>
            <person name="Liu B."/>
            <person name="Zhang X."/>
        </authorList>
    </citation>
    <scope>NUCLEOTIDE SEQUENCE [LARGE SCALE GENOMIC DNA]</scope>
</reference>
<dbReference type="KEGG" id="vg:5687528"/>
<proteinExistence type="predicted"/>
<dbReference type="EMBL" id="DQ840344">
    <property type="protein sequence ID" value="ACE78276.1"/>
    <property type="molecule type" value="Genomic_DNA"/>
</dbReference>
<dbReference type="GeneID" id="5687528"/>
<keyword evidence="2" id="KW-1185">Reference proteome</keyword>
<accession>B3RH30</accession>
<dbReference type="Proteomes" id="UP000002299">
    <property type="component" value="Segment"/>
</dbReference>
<dbReference type="RefSeq" id="YP_010579116.1">
    <property type="nucleotide sequence ID" value="NC_009737.2"/>
</dbReference>
<sequence>MKMITVSIRDDRPEWMKKEDALMYCWWYCPVFSKCMTRCGADCRRFGGEIIPKLRG</sequence>
<evidence type="ECO:0000313" key="2">
    <source>
        <dbReference type="Proteomes" id="UP000002299"/>
    </source>
</evidence>
<protein>
    <submittedName>
        <fullName evidence="1">Uncharacterized protein</fullName>
    </submittedName>
</protein>
<evidence type="ECO:0000313" key="1">
    <source>
        <dbReference type="EMBL" id="ACE78276.1"/>
    </source>
</evidence>
<organism evidence="1 2">
    <name type="scientific">Bacillus phage 1</name>
    <dbReference type="NCBI Taxonomy" id="2785079"/>
    <lineage>
        <taxon>Viruses</taxon>
        <taxon>Duplodnaviria</taxon>
        <taxon>Heunggongvirae</taxon>
        <taxon>Uroviricota</taxon>
        <taxon>Caudoviricetes</taxon>
        <taxon>Svunavirus</taxon>
        <taxon>Svunavirus sv1</taxon>
    </lineage>
</organism>